<evidence type="ECO:0000313" key="2">
    <source>
        <dbReference type="EMBL" id="WNS35859.1"/>
    </source>
</evidence>
<name>A0AA96RSB9_9ENTR</name>
<gene>
    <name evidence="1" type="ORF">ACE3KR_00775</name>
    <name evidence="2" type="ORF">RQP59_12105</name>
</gene>
<accession>A0AA96RSB9</accession>
<dbReference type="KEGG" id="echu:RQP59_12105"/>
<dbReference type="Proteomes" id="UP001577381">
    <property type="component" value="Unassembled WGS sequence"/>
</dbReference>
<proteinExistence type="predicted"/>
<keyword evidence="3" id="KW-1185">Reference proteome</keyword>
<protein>
    <submittedName>
        <fullName evidence="2">Uncharacterized protein</fullName>
    </submittedName>
</protein>
<evidence type="ECO:0000313" key="3">
    <source>
        <dbReference type="Proteomes" id="UP001577381"/>
    </source>
</evidence>
<dbReference type="RefSeq" id="WP_080329262.1">
    <property type="nucleotide sequence ID" value="NZ_CP135253.1"/>
</dbReference>
<reference evidence="1 3" key="2">
    <citation type="submission" date="2024-09" db="EMBL/GenBank/DDBJ databases">
        <title>Molecular characterization of Carbapenemase-producing Enterobacter cloacae Complex from Infections in Argentina.</title>
        <authorList>
            <person name="De Mendieta J.M."/>
            <person name="Gomez S."/>
        </authorList>
    </citation>
    <scope>NUCLEOTIDE SEQUENCE [LARGE SCALE GENOMIC DNA]</scope>
    <source>
        <strain evidence="1 3">M23267</strain>
    </source>
</reference>
<sequence length="139" mass="15700">MKREYADKFACYEVQLSEYGCSLLNLPAAMADLAKMVTNKTLKECEVDSVLFRQKLEYHSFALTSNFTHMAELDYAGQELIVRYCIRHPLEACLTSANAIEQIIPNTREMGCTFYQAVEAAAVASHMTVEEVFGIHHPL</sequence>
<dbReference type="EMBL" id="CP135253">
    <property type="protein sequence ID" value="WNS35859.1"/>
    <property type="molecule type" value="Genomic_DNA"/>
</dbReference>
<dbReference type="AlphaFoldDB" id="A0AA96RSB9"/>
<evidence type="ECO:0000313" key="1">
    <source>
        <dbReference type="EMBL" id="MFB4717415.1"/>
    </source>
</evidence>
<dbReference type="EMBL" id="JBHGSI010000001">
    <property type="protein sequence ID" value="MFB4717415.1"/>
    <property type="molecule type" value="Genomic_DNA"/>
</dbReference>
<organism evidence="2">
    <name type="scientific">Enterobacter chuandaensis</name>
    <dbReference type="NCBI Taxonomy" id="2497875"/>
    <lineage>
        <taxon>Bacteria</taxon>
        <taxon>Pseudomonadati</taxon>
        <taxon>Pseudomonadota</taxon>
        <taxon>Gammaproteobacteria</taxon>
        <taxon>Enterobacterales</taxon>
        <taxon>Enterobacteriaceae</taxon>
        <taxon>Enterobacter</taxon>
        <taxon>Enterobacter cloacae complex</taxon>
    </lineage>
</organism>
<reference evidence="2" key="1">
    <citation type="submission" date="2023-09" db="EMBL/GenBank/DDBJ databases">
        <title>Coexistence of blaNDM-1 and blaKPC-2 in Enterobacter chuandaensis.</title>
        <authorList>
            <person name="Chen R."/>
        </authorList>
    </citation>
    <scope>NUCLEOTIDE SEQUENCE</scope>
    <source>
        <strain evidence="2">FAHZZU5885</strain>
    </source>
</reference>